<dbReference type="EMBL" id="SZPX01000001">
    <property type="protein sequence ID" value="TKI71172.1"/>
    <property type="molecule type" value="Genomic_DNA"/>
</dbReference>
<keyword evidence="2" id="KW-0067">ATP-binding</keyword>
<dbReference type="PANTHER" id="PTHR13504">
    <property type="entry name" value="FIDO DOMAIN-CONTAINING PROTEIN DDB_G0283145"/>
    <property type="match status" value="1"/>
</dbReference>
<keyword evidence="2" id="KW-0547">Nucleotide-binding</keyword>
<feature type="domain" description="Fido" evidence="3">
    <location>
        <begin position="122"/>
        <end position="279"/>
    </location>
</feature>
<protein>
    <submittedName>
        <fullName evidence="4">Fic family protein</fullName>
    </submittedName>
</protein>
<dbReference type="PROSITE" id="PS51459">
    <property type="entry name" value="FIDO"/>
    <property type="match status" value="1"/>
</dbReference>
<dbReference type="PANTHER" id="PTHR13504:SF33">
    <property type="entry name" value="FIC FAMILY PROTEIN"/>
    <property type="match status" value="1"/>
</dbReference>
<feature type="binding site" evidence="2">
    <location>
        <begin position="217"/>
        <end position="224"/>
    </location>
    <ligand>
        <name>ATP</name>
        <dbReference type="ChEBI" id="CHEBI:30616"/>
    </ligand>
</feature>
<evidence type="ECO:0000259" key="3">
    <source>
        <dbReference type="PROSITE" id="PS51459"/>
    </source>
</evidence>
<evidence type="ECO:0000313" key="4">
    <source>
        <dbReference type="EMBL" id="TKI71172.1"/>
    </source>
</evidence>
<dbReference type="InterPro" id="IPR025230">
    <property type="entry name" value="DUF4172"/>
</dbReference>
<dbReference type="Pfam" id="PF02661">
    <property type="entry name" value="Fic"/>
    <property type="match status" value="1"/>
</dbReference>
<reference evidence="4 5" key="1">
    <citation type="submission" date="2019-04" db="EMBL/GenBank/DDBJ databases">
        <title>Sulfurimonas crateris sp. nov. a facultative anaerobic sulfur-oxidizing chemolithautotrophic bacterium isolated from a terrestrial mud vulcano.</title>
        <authorList>
            <person name="Ratnikova N.M."/>
            <person name="Slobodkin A.I."/>
            <person name="Merkel A.Y."/>
            <person name="Novikov A."/>
            <person name="Bonch-Osmolovskaya E.A."/>
            <person name="Slobodkina G.B."/>
        </authorList>
    </citation>
    <scope>NUCLEOTIDE SEQUENCE [LARGE SCALE GENOMIC DNA]</scope>
    <source>
        <strain evidence="4 5">SN118</strain>
    </source>
</reference>
<dbReference type="RefSeq" id="WP_137011737.1">
    <property type="nucleotide sequence ID" value="NZ_SZPX01000001.1"/>
</dbReference>
<feature type="binding site" evidence="2">
    <location>
        <begin position="255"/>
        <end position="256"/>
    </location>
    <ligand>
        <name>ATP</name>
        <dbReference type="ChEBI" id="CHEBI:30616"/>
    </ligand>
</feature>
<dbReference type="OrthoDB" id="9813719at2"/>
<name>A0A4U2ZBV9_9BACT</name>
<dbReference type="InterPro" id="IPR036597">
    <property type="entry name" value="Fido-like_dom_sf"/>
</dbReference>
<feature type="active site" evidence="1">
    <location>
        <position position="213"/>
    </location>
</feature>
<dbReference type="Gene3D" id="1.10.3290.10">
    <property type="entry name" value="Fido-like domain"/>
    <property type="match status" value="1"/>
</dbReference>
<accession>A0A4U2ZBV9</accession>
<sequence>MKTDQSTASLENELKWIWQSSNFPNFTYDNVNLDSLTYKFGQLKMVENFMNRSDSNELLLEVLLDEAIATSAIEGEILQRSSVRSSINKLLKLGLEDDYSYTVQSDNLIEILIDAKSNKEPLTKKRLSAWHKALFPTGSSGLRDITIGAYRNDAQDMQIVSGPWEKEKTHYIAPPSSSIDRLMEDFLKWLNTKDEQNSIYKAIVAHLYFVLIHPFDDGNGRIARAITDYVLAGSNLANAKFYSISTIIYKNRKEYYDVLDYVCKNTNQDITLWIEWFVKLLEISIDETLQKVEVVQTKAKFWDKHRAEKLNDRQKKVILKMLSYLPEKFEGGMRVNKYMSLTKSQRLTASRDIADLVQKGIFESFGKGRGVYYELKI</sequence>
<dbReference type="InterPro" id="IPR003812">
    <property type="entry name" value="Fido"/>
</dbReference>
<evidence type="ECO:0000256" key="1">
    <source>
        <dbReference type="PIRSR" id="PIRSR640198-1"/>
    </source>
</evidence>
<dbReference type="InterPro" id="IPR036388">
    <property type="entry name" value="WH-like_DNA-bd_sf"/>
</dbReference>
<dbReference type="Proteomes" id="UP000309561">
    <property type="component" value="Unassembled WGS sequence"/>
</dbReference>
<dbReference type="SUPFAM" id="SSF140931">
    <property type="entry name" value="Fic-like"/>
    <property type="match status" value="1"/>
</dbReference>
<dbReference type="AlphaFoldDB" id="A0A4U2ZBV9"/>
<comment type="caution">
    <text evidence="4">The sequence shown here is derived from an EMBL/GenBank/DDBJ whole genome shotgun (WGS) entry which is preliminary data.</text>
</comment>
<evidence type="ECO:0000313" key="5">
    <source>
        <dbReference type="Proteomes" id="UP000309561"/>
    </source>
</evidence>
<proteinExistence type="predicted"/>
<evidence type="ECO:0000256" key="2">
    <source>
        <dbReference type="PIRSR" id="PIRSR640198-2"/>
    </source>
</evidence>
<dbReference type="Pfam" id="PF13776">
    <property type="entry name" value="DUF4172"/>
    <property type="match status" value="1"/>
</dbReference>
<organism evidence="4 5">
    <name type="scientific">Sulfurimonas crateris</name>
    <dbReference type="NCBI Taxonomy" id="2574727"/>
    <lineage>
        <taxon>Bacteria</taxon>
        <taxon>Pseudomonadati</taxon>
        <taxon>Campylobacterota</taxon>
        <taxon>Epsilonproteobacteria</taxon>
        <taxon>Campylobacterales</taxon>
        <taxon>Sulfurimonadaceae</taxon>
        <taxon>Sulfurimonas</taxon>
    </lineage>
</organism>
<dbReference type="InterPro" id="IPR040198">
    <property type="entry name" value="Fido_containing"/>
</dbReference>
<dbReference type="Gene3D" id="1.10.10.10">
    <property type="entry name" value="Winged helix-like DNA-binding domain superfamily/Winged helix DNA-binding domain"/>
    <property type="match status" value="1"/>
</dbReference>
<keyword evidence="5" id="KW-1185">Reference proteome</keyword>
<dbReference type="GO" id="GO:0005524">
    <property type="term" value="F:ATP binding"/>
    <property type="evidence" value="ECO:0007669"/>
    <property type="project" value="UniProtKB-KW"/>
</dbReference>
<gene>
    <name evidence="4" type="ORF">FCU45_01980</name>
</gene>